<name>A1AU30_PELPD</name>
<sequence>MNGQGGEAAAFARLVWQRLSVKLSGYIDKKTGSINHREVISELVHRSAMTEGYLSSILLANLIALLGLLTNSVAVVIGAMLISPLMGPIFSLGLAFTMGDLVLSRRALRTIVSSILLTVVVAALFTLLSPLKGVTQEILARTRPNVYDLLIAVFAGTAGALALCTRKNYLFTTTGVAVATAVIPPLSVVGYGLGTWQLGIAAGGFLLFFTNLVAIVISSDAVFYFYRFRGSMAAESAYPLRRRLQIMGGVLAFVSIPLAVTLVTDIRKVNLSRRTENVLKSQLNRQHHSRLTGVSIDSSGAKLTVLASVNTVAYLDSAVRARIEEQLAVRIGRPVVLELEQVIVRSGAVDPPSPLRQPVSSVAAQPETLATLREKSMARLREGCREVDTYIAPFRVAGCTITFSDGERPIGVQVSMLRDDQPGPQEQRWIRTALEKKLQENIDLRVETLPLLPPPGFTEKDDLDKASRDSLALLGRSAARLPEYGVQLEIPPDTRNSVARTRRRVARLKSHLVEELGIAAERITVVAGKEETIRVRFRR</sequence>
<proteinExistence type="predicted"/>
<keyword evidence="1" id="KW-0812">Transmembrane</keyword>
<feature type="transmembrane region" description="Helical" evidence="1">
    <location>
        <begin position="200"/>
        <end position="226"/>
    </location>
</feature>
<reference evidence="2 3" key="1">
    <citation type="submission" date="2006-10" db="EMBL/GenBank/DDBJ databases">
        <title>Complete sequence of chromosome of Pelobacter propionicus DSM 2379.</title>
        <authorList>
            <consortium name="US DOE Joint Genome Institute"/>
            <person name="Copeland A."/>
            <person name="Lucas S."/>
            <person name="Lapidus A."/>
            <person name="Barry K."/>
            <person name="Detter J.C."/>
            <person name="Glavina del Rio T."/>
            <person name="Hammon N."/>
            <person name="Israni S."/>
            <person name="Dalin E."/>
            <person name="Tice H."/>
            <person name="Pitluck S."/>
            <person name="Saunders E."/>
            <person name="Brettin T."/>
            <person name="Bruce D."/>
            <person name="Han C."/>
            <person name="Tapia R."/>
            <person name="Schmutz J."/>
            <person name="Larimer F."/>
            <person name="Land M."/>
            <person name="Hauser L."/>
            <person name="Kyrpides N."/>
            <person name="Kim E."/>
            <person name="Lovley D."/>
            <person name="Richardson P."/>
        </authorList>
    </citation>
    <scope>NUCLEOTIDE SEQUENCE [LARGE SCALE GENOMIC DNA]</scope>
    <source>
        <strain evidence="3">DSM 2379 / NBRC 103807 / OttBd1</strain>
    </source>
</reference>
<protein>
    <recommendedName>
        <fullName evidence="4">TIGR00341 family protein</fullName>
    </recommendedName>
</protein>
<feature type="transmembrane region" description="Helical" evidence="1">
    <location>
        <begin position="52"/>
        <end position="69"/>
    </location>
</feature>
<feature type="transmembrane region" description="Helical" evidence="1">
    <location>
        <begin position="146"/>
        <end position="164"/>
    </location>
</feature>
<feature type="transmembrane region" description="Helical" evidence="1">
    <location>
        <begin position="176"/>
        <end position="194"/>
    </location>
</feature>
<evidence type="ECO:0000313" key="3">
    <source>
        <dbReference type="Proteomes" id="UP000006732"/>
    </source>
</evidence>
<evidence type="ECO:0008006" key="4">
    <source>
        <dbReference type="Google" id="ProtNLM"/>
    </source>
</evidence>
<dbReference type="HOGENOM" id="CLU_032883_0_0_7"/>
<dbReference type="KEGG" id="ppd:Ppro_3257"/>
<dbReference type="PANTHER" id="PTHR20992">
    <property type="entry name" value="AT15442P-RELATED"/>
    <property type="match status" value="1"/>
</dbReference>
<organism evidence="2 3">
    <name type="scientific">Pelobacter propionicus (strain DSM 2379 / NBRC 103807 / OttBd1)</name>
    <dbReference type="NCBI Taxonomy" id="338966"/>
    <lineage>
        <taxon>Bacteria</taxon>
        <taxon>Pseudomonadati</taxon>
        <taxon>Thermodesulfobacteriota</taxon>
        <taxon>Desulfuromonadia</taxon>
        <taxon>Desulfuromonadales</taxon>
        <taxon>Desulfuromonadaceae</taxon>
        <taxon>Pelobacter</taxon>
    </lineage>
</organism>
<dbReference type="RefSeq" id="WP_011737068.1">
    <property type="nucleotide sequence ID" value="NC_008609.1"/>
</dbReference>
<accession>A1AU30</accession>
<feature type="transmembrane region" description="Helical" evidence="1">
    <location>
        <begin position="108"/>
        <end position="126"/>
    </location>
</feature>
<gene>
    <name evidence="2" type="ordered locus">Ppro_3257</name>
</gene>
<evidence type="ECO:0000256" key="1">
    <source>
        <dbReference type="SAM" id="Phobius"/>
    </source>
</evidence>
<dbReference type="InterPro" id="IPR005240">
    <property type="entry name" value="DUF389"/>
</dbReference>
<feature type="transmembrane region" description="Helical" evidence="1">
    <location>
        <begin position="75"/>
        <end position="96"/>
    </location>
</feature>
<feature type="transmembrane region" description="Helical" evidence="1">
    <location>
        <begin position="246"/>
        <end position="264"/>
    </location>
</feature>
<keyword evidence="1" id="KW-1133">Transmembrane helix</keyword>
<evidence type="ECO:0000313" key="2">
    <source>
        <dbReference type="EMBL" id="ABL00851.1"/>
    </source>
</evidence>
<dbReference type="eggNOG" id="COG1808">
    <property type="taxonomic scope" value="Bacteria"/>
</dbReference>
<keyword evidence="1" id="KW-0472">Membrane</keyword>
<dbReference type="NCBIfam" id="TIGR00341">
    <property type="entry name" value="TIGR00341 family protein"/>
    <property type="match status" value="1"/>
</dbReference>
<keyword evidence="3" id="KW-1185">Reference proteome</keyword>
<dbReference type="Pfam" id="PF04087">
    <property type="entry name" value="DUF389"/>
    <property type="match status" value="1"/>
</dbReference>
<dbReference type="PANTHER" id="PTHR20992:SF9">
    <property type="entry name" value="AT15442P-RELATED"/>
    <property type="match status" value="1"/>
</dbReference>
<dbReference type="AlphaFoldDB" id="A1AU30"/>
<dbReference type="EMBL" id="CP000482">
    <property type="protein sequence ID" value="ABL00851.1"/>
    <property type="molecule type" value="Genomic_DNA"/>
</dbReference>
<dbReference type="Proteomes" id="UP000006732">
    <property type="component" value="Chromosome"/>
</dbReference>